<comment type="subcellular location">
    <subcellularLocation>
        <location evidence="1">Membrane</location>
        <topology evidence="1">Multi-pass membrane protein</topology>
    </subcellularLocation>
</comment>
<evidence type="ECO:0000256" key="4">
    <source>
        <dbReference type="ARBA" id="ARBA00022989"/>
    </source>
</evidence>
<name>A0A7R8WDC5_9CRUS</name>
<dbReference type="PANTHER" id="PTHR16007:SF15">
    <property type="entry name" value="TRANSMEMBRANE PROTEIN 45B"/>
    <property type="match status" value="1"/>
</dbReference>
<dbReference type="GO" id="GO:0016020">
    <property type="term" value="C:membrane"/>
    <property type="evidence" value="ECO:0007669"/>
    <property type="project" value="UniProtKB-SubCell"/>
</dbReference>
<proteinExistence type="inferred from homology"/>
<evidence type="ECO:0000256" key="5">
    <source>
        <dbReference type="ARBA" id="ARBA00023136"/>
    </source>
</evidence>
<keyword evidence="3" id="KW-0812">Transmembrane</keyword>
<dbReference type="OrthoDB" id="6504688at2759"/>
<dbReference type="EMBL" id="OB662158">
    <property type="protein sequence ID" value="CAD7229587.1"/>
    <property type="molecule type" value="Genomic_DNA"/>
</dbReference>
<comment type="similarity">
    <text evidence="2">Belongs to the TMEM45 family.</text>
</comment>
<reference evidence="6" key="1">
    <citation type="submission" date="2020-11" db="EMBL/GenBank/DDBJ databases">
        <authorList>
            <person name="Tran Van P."/>
        </authorList>
    </citation>
    <scope>NUCLEOTIDE SEQUENCE</scope>
</reference>
<protein>
    <submittedName>
        <fullName evidence="6">Uncharacterized protein</fullName>
    </submittedName>
</protein>
<gene>
    <name evidence="6" type="ORF">CTOB1V02_LOCUS7456</name>
</gene>
<evidence type="ECO:0000256" key="1">
    <source>
        <dbReference type="ARBA" id="ARBA00004141"/>
    </source>
</evidence>
<evidence type="ECO:0000256" key="3">
    <source>
        <dbReference type="ARBA" id="ARBA00022692"/>
    </source>
</evidence>
<dbReference type="AlphaFoldDB" id="A0A7R8WDC5"/>
<dbReference type="InterPro" id="IPR006904">
    <property type="entry name" value="DUF716"/>
</dbReference>
<evidence type="ECO:0000256" key="2">
    <source>
        <dbReference type="ARBA" id="ARBA00006948"/>
    </source>
</evidence>
<sequence>MRSVKISQDAKTVDALSMRCVKVSQDTKAVDALSVHSVKVSQDVETVDALSMHSVKVSQDVETVDALSMRSVKCKWSGDLKNFKSQASYAGVPFCQNRYPNFHFEGWFGVTILGLNALAEIVLGMGWRNETDYKIGPVFVQHMVLLSCGVGRSAVVLFRVYKNKIPIEIEFLATGLTLYLFIPLFLAHISGKTYIDQMVHIVIALLCYVIGRITFYEMKHRNSLMASLGKCYFTALLGVWMFHAGDVLMHVDPFKSNLLMTKQNQLLYLSMSFIIDSLIVATVFVVLVANIARSTKACIHKA</sequence>
<dbReference type="Pfam" id="PF04819">
    <property type="entry name" value="DUF716"/>
    <property type="match status" value="1"/>
</dbReference>
<keyword evidence="5" id="KW-0472">Membrane</keyword>
<dbReference type="InterPro" id="IPR042127">
    <property type="entry name" value="TMEM45"/>
</dbReference>
<evidence type="ECO:0000313" key="6">
    <source>
        <dbReference type="EMBL" id="CAD7229587.1"/>
    </source>
</evidence>
<accession>A0A7R8WDC5</accession>
<organism evidence="6">
    <name type="scientific">Cyprideis torosa</name>
    <dbReference type="NCBI Taxonomy" id="163714"/>
    <lineage>
        <taxon>Eukaryota</taxon>
        <taxon>Metazoa</taxon>
        <taxon>Ecdysozoa</taxon>
        <taxon>Arthropoda</taxon>
        <taxon>Crustacea</taxon>
        <taxon>Oligostraca</taxon>
        <taxon>Ostracoda</taxon>
        <taxon>Podocopa</taxon>
        <taxon>Podocopida</taxon>
        <taxon>Cytherocopina</taxon>
        <taxon>Cytheroidea</taxon>
        <taxon>Cytherideidae</taxon>
        <taxon>Cyprideis</taxon>
    </lineage>
</organism>
<keyword evidence="4" id="KW-1133">Transmembrane helix</keyword>
<dbReference type="PANTHER" id="PTHR16007">
    <property type="entry name" value="EPIDIDYMAL MEMBRANE PROTEIN E9-RELATED"/>
    <property type="match status" value="1"/>
</dbReference>